<comment type="caution">
    <text evidence="7">The sequence shown here is derived from an EMBL/GenBank/DDBJ whole genome shotgun (WGS) entry which is preliminary data.</text>
</comment>
<evidence type="ECO:0000313" key="9">
    <source>
        <dbReference type="Proteomes" id="UP000663832"/>
    </source>
</evidence>
<organism evidence="7 9">
    <name type="scientific">Adineta steineri</name>
    <dbReference type="NCBI Taxonomy" id="433720"/>
    <lineage>
        <taxon>Eukaryota</taxon>
        <taxon>Metazoa</taxon>
        <taxon>Spiralia</taxon>
        <taxon>Gnathifera</taxon>
        <taxon>Rotifera</taxon>
        <taxon>Eurotatoria</taxon>
        <taxon>Bdelloidea</taxon>
        <taxon>Adinetida</taxon>
        <taxon>Adinetidae</taxon>
        <taxon>Adineta</taxon>
    </lineage>
</organism>
<sequence length="338" mass="40000">MMGWDEISTSNLSRTSVIQSWRSKASLVDAARRGYRAILSYGFYLDHMESAKYHYKNDFQINTILNEIEQKRILGGEACLWTEYIDGNMAHSRIWPRTASIAERLWSSLYDQSECMYDRLAKIDKKFFHSNNEQYMKDLSRFVTNPISLKLLADICEPLGLQGRNRNRNYTSETLLNRFVDILKPESEQTRQLRKITNMSLLYSIFTSWKLNKLSIDSNDTEILQLSENLVQLSDIGITLLKLLDKDQPRKIISARWYYYQFYMLKRLEYEVSEIRLAGVRVVRDLLEEFDPCAFDLFNLSLILFFPLLIIFVQRVTFIRRRLLLPCLLFCFHSCARY</sequence>
<feature type="domain" description="Glycoside hydrolase family 20 catalytic" evidence="6">
    <location>
        <begin position="1"/>
        <end position="108"/>
    </location>
</feature>
<evidence type="ECO:0000256" key="1">
    <source>
        <dbReference type="ARBA" id="ARBA00001231"/>
    </source>
</evidence>
<dbReference type="GO" id="GO:0005975">
    <property type="term" value="P:carbohydrate metabolic process"/>
    <property type="evidence" value="ECO:0007669"/>
    <property type="project" value="InterPro"/>
</dbReference>
<dbReference type="GO" id="GO:0005764">
    <property type="term" value="C:lysosome"/>
    <property type="evidence" value="ECO:0007669"/>
    <property type="project" value="TreeGrafter"/>
</dbReference>
<name>A0A813TGR4_9BILA</name>
<accession>A0A813TGR4</accession>
<dbReference type="EC" id="3.2.1.52" evidence="3"/>
<comment type="catalytic activity">
    <reaction evidence="1">
        <text>Hydrolysis of terminal non-reducing N-acetyl-D-hexosamine residues in N-acetyl-beta-D-hexosaminides.</text>
        <dbReference type="EC" id="3.2.1.52"/>
    </reaction>
</comment>
<evidence type="ECO:0000256" key="5">
    <source>
        <dbReference type="SAM" id="Phobius"/>
    </source>
</evidence>
<dbReference type="InterPro" id="IPR015883">
    <property type="entry name" value="Glyco_hydro_20_cat"/>
</dbReference>
<dbReference type="GO" id="GO:0006689">
    <property type="term" value="P:ganglioside catabolic process"/>
    <property type="evidence" value="ECO:0007669"/>
    <property type="project" value="TreeGrafter"/>
</dbReference>
<evidence type="ECO:0000313" key="7">
    <source>
        <dbReference type="EMBL" id="CAF0811443.1"/>
    </source>
</evidence>
<feature type="transmembrane region" description="Helical" evidence="5">
    <location>
        <begin position="294"/>
        <end position="313"/>
    </location>
</feature>
<evidence type="ECO:0000256" key="4">
    <source>
        <dbReference type="ARBA" id="ARBA00022801"/>
    </source>
</evidence>
<dbReference type="OrthoDB" id="428480at2759"/>
<keyword evidence="5" id="KW-0812">Transmembrane</keyword>
<dbReference type="EMBL" id="CAJNOI010000017">
    <property type="protein sequence ID" value="CAF0821362.1"/>
    <property type="molecule type" value="Genomic_DNA"/>
</dbReference>
<dbReference type="Proteomes" id="UP000663832">
    <property type="component" value="Unassembled WGS sequence"/>
</dbReference>
<dbReference type="GO" id="GO:0030203">
    <property type="term" value="P:glycosaminoglycan metabolic process"/>
    <property type="evidence" value="ECO:0007669"/>
    <property type="project" value="TreeGrafter"/>
</dbReference>
<proteinExistence type="inferred from homology"/>
<keyword evidence="9" id="KW-1185">Reference proteome</keyword>
<dbReference type="PANTHER" id="PTHR22600">
    <property type="entry name" value="BETA-HEXOSAMINIDASE"/>
    <property type="match status" value="1"/>
</dbReference>
<evidence type="ECO:0000256" key="2">
    <source>
        <dbReference type="ARBA" id="ARBA00006285"/>
    </source>
</evidence>
<protein>
    <recommendedName>
        <fullName evidence="3">beta-N-acetylhexosaminidase</fullName>
        <ecNumber evidence="3">3.2.1.52</ecNumber>
    </recommendedName>
</protein>
<dbReference type="InterPro" id="IPR025705">
    <property type="entry name" value="Beta_hexosaminidase_sua/sub"/>
</dbReference>
<keyword evidence="5" id="KW-1133">Transmembrane helix</keyword>
<dbReference type="Pfam" id="PF00728">
    <property type="entry name" value="Glyco_hydro_20"/>
    <property type="match status" value="1"/>
</dbReference>
<dbReference type="InterPro" id="IPR017853">
    <property type="entry name" value="GH"/>
</dbReference>
<reference evidence="7" key="1">
    <citation type="submission" date="2021-02" db="EMBL/GenBank/DDBJ databases">
        <authorList>
            <person name="Nowell W R."/>
        </authorList>
    </citation>
    <scope>NUCLEOTIDE SEQUENCE</scope>
</reference>
<gene>
    <name evidence="8" type="ORF">BJG266_LOCUS6283</name>
    <name evidence="7" type="ORF">QVE165_LOCUS4762</name>
</gene>
<dbReference type="EMBL" id="CAJNOM010000018">
    <property type="protein sequence ID" value="CAF0811443.1"/>
    <property type="molecule type" value="Genomic_DNA"/>
</dbReference>
<comment type="similarity">
    <text evidence="2">Belongs to the glycosyl hydrolase 20 family.</text>
</comment>
<dbReference type="PRINTS" id="PR00738">
    <property type="entry name" value="GLHYDRLASE20"/>
</dbReference>
<dbReference type="Proteomes" id="UP000663877">
    <property type="component" value="Unassembled WGS sequence"/>
</dbReference>
<dbReference type="GO" id="GO:0016020">
    <property type="term" value="C:membrane"/>
    <property type="evidence" value="ECO:0007669"/>
    <property type="project" value="TreeGrafter"/>
</dbReference>
<evidence type="ECO:0000313" key="8">
    <source>
        <dbReference type="EMBL" id="CAF0821362.1"/>
    </source>
</evidence>
<evidence type="ECO:0000259" key="6">
    <source>
        <dbReference type="Pfam" id="PF00728"/>
    </source>
</evidence>
<dbReference type="AlphaFoldDB" id="A0A813TGR4"/>
<dbReference type="PANTHER" id="PTHR22600:SF21">
    <property type="entry name" value="BETA-HEXOSAMINIDASE A"/>
    <property type="match status" value="1"/>
</dbReference>
<dbReference type="SUPFAM" id="SSF51445">
    <property type="entry name" value="(Trans)glycosidases"/>
    <property type="match status" value="1"/>
</dbReference>
<evidence type="ECO:0000256" key="3">
    <source>
        <dbReference type="ARBA" id="ARBA00012663"/>
    </source>
</evidence>
<dbReference type="Gene3D" id="3.20.20.80">
    <property type="entry name" value="Glycosidases"/>
    <property type="match status" value="1"/>
</dbReference>
<keyword evidence="5" id="KW-0472">Membrane</keyword>
<dbReference type="GO" id="GO:0004563">
    <property type="term" value="F:beta-N-acetylhexosaminidase activity"/>
    <property type="evidence" value="ECO:0007669"/>
    <property type="project" value="UniProtKB-EC"/>
</dbReference>
<keyword evidence="4" id="KW-0378">Hydrolase</keyword>